<evidence type="ECO:0000256" key="1">
    <source>
        <dbReference type="ARBA" id="ARBA00010617"/>
    </source>
</evidence>
<dbReference type="InterPro" id="IPR001128">
    <property type="entry name" value="Cyt_P450"/>
</dbReference>
<dbReference type="CDD" id="cd11033">
    <property type="entry name" value="CYP142-like"/>
    <property type="match status" value="1"/>
</dbReference>
<dbReference type="Pfam" id="PF00067">
    <property type="entry name" value="p450"/>
    <property type="match status" value="1"/>
</dbReference>
<keyword evidence="3" id="KW-1185">Reference proteome</keyword>
<dbReference type="InterPro" id="IPR002397">
    <property type="entry name" value="Cyt_P450_B"/>
</dbReference>
<protein>
    <submittedName>
        <fullName evidence="2">Cytochrome P450</fullName>
    </submittedName>
</protein>
<accession>A0ABW5HM66</accession>
<evidence type="ECO:0000313" key="2">
    <source>
        <dbReference type="EMBL" id="MFD2474131.1"/>
    </source>
</evidence>
<sequence length="408" mass="45822">MAAPLLPAGFDFTDPDIYASRLPLEEFAELRRTAPVWWNPQPHNAAGFGDDGYWVVTRHADVKAISRDSELYSSREKTAIIRFDDQMTAEGLDANRLVLLNMDAPQHTKLRRIVSKGFTPRSIAKLEDTLRDRAERIVHEAKKKGSGDFVTDVACELPLQAIAELIGVPQEDRLKIFDWSNQMIAYDDPEYDLEPIAASAELVGYAWNMAEDRRRCPMDDIVTKLVQADVDGESLGSDEFGFFVILLAVAGNETTRNAITHGMKAFLDHPEQWDLFKEKRPKTAPDEIVRWATPVVAFQRTATRDTELGGAQIRKGDRVGMFYSSANFDPDVFDEPGKFDIMREDNQHVGFGGTGSHYCIGANLARLEIDLIFNAIADVMPDIAEAAAPERLRSSWLNGIKHYQVRYA</sequence>
<dbReference type="InterPro" id="IPR036396">
    <property type="entry name" value="Cyt_P450_sf"/>
</dbReference>
<dbReference type="Gene3D" id="1.10.630.10">
    <property type="entry name" value="Cytochrome P450"/>
    <property type="match status" value="1"/>
</dbReference>
<dbReference type="PRINTS" id="PR00359">
    <property type="entry name" value="BP450"/>
</dbReference>
<dbReference type="EMBL" id="JBHUKS010000035">
    <property type="protein sequence ID" value="MFD2474131.1"/>
    <property type="molecule type" value="Genomic_DNA"/>
</dbReference>
<dbReference type="RefSeq" id="WP_378313119.1">
    <property type="nucleotide sequence ID" value="NZ_JBHUKS010000035.1"/>
</dbReference>
<name>A0ABW5HM66_9PSEU</name>
<dbReference type="PANTHER" id="PTHR46696:SF4">
    <property type="entry name" value="BIOTIN BIOSYNTHESIS CYTOCHROME P450"/>
    <property type="match status" value="1"/>
</dbReference>
<dbReference type="SUPFAM" id="SSF48264">
    <property type="entry name" value="Cytochrome P450"/>
    <property type="match status" value="1"/>
</dbReference>
<evidence type="ECO:0000313" key="3">
    <source>
        <dbReference type="Proteomes" id="UP001597483"/>
    </source>
</evidence>
<proteinExistence type="inferred from homology"/>
<reference evidence="3" key="1">
    <citation type="journal article" date="2019" name="Int. J. Syst. Evol. Microbiol.">
        <title>The Global Catalogue of Microorganisms (GCM) 10K type strain sequencing project: providing services to taxonomists for standard genome sequencing and annotation.</title>
        <authorList>
            <consortium name="The Broad Institute Genomics Platform"/>
            <consortium name="The Broad Institute Genome Sequencing Center for Infectious Disease"/>
            <person name="Wu L."/>
            <person name="Ma J."/>
        </authorList>
    </citation>
    <scope>NUCLEOTIDE SEQUENCE [LARGE SCALE GENOMIC DNA]</scope>
    <source>
        <strain evidence="3">CGMCC 4.7641</strain>
    </source>
</reference>
<dbReference type="PANTHER" id="PTHR46696">
    <property type="entry name" value="P450, PUTATIVE (EUROFUNG)-RELATED"/>
    <property type="match status" value="1"/>
</dbReference>
<comment type="similarity">
    <text evidence="1">Belongs to the cytochrome P450 family.</text>
</comment>
<organism evidence="2 3">
    <name type="scientific">Amycolatopsis silviterrae</name>
    <dbReference type="NCBI Taxonomy" id="1656914"/>
    <lineage>
        <taxon>Bacteria</taxon>
        <taxon>Bacillati</taxon>
        <taxon>Actinomycetota</taxon>
        <taxon>Actinomycetes</taxon>
        <taxon>Pseudonocardiales</taxon>
        <taxon>Pseudonocardiaceae</taxon>
        <taxon>Amycolatopsis</taxon>
    </lineage>
</organism>
<gene>
    <name evidence="2" type="ORF">ACFSVL_42470</name>
</gene>
<comment type="caution">
    <text evidence="2">The sequence shown here is derived from an EMBL/GenBank/DDBJ whole genome shotgun (WGS) entry which is preliminary data.</text>
</comment>
<dbReference type="Proteomes" id="UP001597483">
    <property type="component" value="Unassembled WGS sequence"/>
</dbReference>